<keyword evidence="4" id="KW-1185">Reference proteome</keyword>
<keyword evidence="1" id="KW-0472">Membrane</keyword>
<dbReference type="OrthoDB" id="10063670at2759"/>
<keyword evidence="1" id="KW-0812">Transmembrane</keyword>
<feature type="chain" id="PRO_5008888839" description="Cysteine-rich protein" evidence="2">
    <location>
        <begin position="20"/>
        <end position="103"/>
    </location>
</feature>
<dbReference type="AlphaFoldDB" id="A0A1C7LWM8"/>
<feature type="signal peptide" evidence="2">
    <location>
        <begin position="1"/>
        <end position="19"/>
    </location>
</feature>
<keyword evidence="2" id="KW-0732">Signal</keyword>
<accession>A0A1C7LWM8</accession>
<evidence type="ECO:0000256" key="1">
    <source>
        <dbReference type="SAM" id="Phobius"/>
    </source>
</evidence>
<feature type="transmembrane region" description="Helical" evidence="1">
    <location>
        <begin position="33"/>
        <end position="62"/>
    </location>
</feature>
<evidence type="ECO:0008006" key="5">
    <source>
        <dbReference type="Google" id="ProtNLM"/>
    </source>
</evidence>
<proteinExistence type="predicted"/>
<comment type="caution">
    <text evidence="3">The sequence shown here is derived from an EMBL/GenBank/DDBJ whole genome shotgun (WGS) entry which is preliminary data.</text>
</comment>
<protein>
    <recommendedName>
        <fullName evidence="5">Cysteine-rich protein</fullName>
    </recommendedName>
</protein>
<evidence type="ECO:0000313" key="4">
    <source>
        <dbReference type="Proteomes" id="UP000092993"/>
    </source>
</evidence>
<dbReference type="PANTHER" id="PTHR37475">
    <property type="entry name" value="ZYGOTE-SPECIFIC CLASS V COPY B GENE PROTEIN"/>
    <property type="match status" value="1"/>
</dbReference>
<reference evidence="3 4" key="1">
    <citation type="submission" date="2016-03" db="EMBL/GenBank/DDBJ databases">
        <title>Whole genome sequencing of Grifola frondosa 9006-11.</title>
        <authorList>
            <person name="Min B."/>
            <person name="Park H."/>
            <person name="Kim J.-G."/>
            <person name="Cho H."/>
            <person name="Oh Y.-L."/>
            <person name="Kong W.-S."/>
            <person name="Choi I.-G."/>
        </authorList>
    </citation>
    <scope>NUCLEOTIDE SEQUENCE [LARGE SCALE GENOMIC DNA]</scope>
    <source>
        <strain evidence="3 4">9006-11</strain>
    </source>
</reference>
<sequence length="103" mass="11025">MKLLAITSVVLCALTSANAGLLAYGICQSGCNALAVACYAGAGFTFGTVTAGVGTPAAILACKRRARRMPCRVRCRHPCTHAVNVGLHRYRYPVQTLYFFLRT</sequence>
<evidence type="ECO:0000256" key="2">
    <source>
        <dbReference type="SAM" id="SignalP"/>
    </source>
</evidence>
<evidence type="ECO:0000313" key="3">
    <source>
        <dbReference type="EMBL" id="OBZ67204.1"/>
    </source>
</evidence>
<gene>
    <name evidence="3" type="ORF">A0H81_13007</name>
</gene>
<organism evidence="3 4">
    <name type="scientific">Grifola frondosa</name>
    <name type="common">Maitake</name>
    <name type="synonym">Polyporus frondosus</name>
    <dbReference type="NCBI Taxonomy" id="5627"/>
    <lineage>
        <taxon>Eukaryota</taxon>
        <taxon>Fungi</taxon>
        <taxon>Dikarya</taxon>
        <taxon>Basidiomycota</taxon>
        <taxon>Agaricomycotina</taxon>
        <taxon>Agaricomycetes</taxon>
        <taxon>Polyporales</taxon>
        <taxon>Grifolaceae</taxon>
        <taxon>Grifola</taxon>
    </lineage>
</organism>
<dbReference type="STRING" id="5627.A0A1C7LWM8"/>
<dbReference type="PANTHER" id="PTHR37475:SF1">
    <property type="entry name" value="ZYGOTE-SPECIFIC PROTEIN"/>
    <property type="match status" value="1"/>
</dbReference>
<dbReference type="Proteomes" id="UP000092993">
    <property type="component" value="Unassembled WGS sequence"/>
</dbReference>
<keyword evidence="1" id="KW-1133">Transmembrane helix</keyword>
<dbReference type="EMBL" id="LUGG01000025">
    <property type="protein sequence ID" value="OBZ67204.1"/>
    <property type="molecule type" value="Genomic_DNA"/>
</dbReference>
<name>A0A1C7LWM8_GRIFR</name>